<dbReference type="EMBL" id="SWLB01000027">
    <property type="protein sequence ID" value="KAF3321234.1"/>
    <property type="molecule type" value="Genomic_DNA"/>
</dbReference>
<evidence type="ECO:0000313" key="1">
    <source>
        <dbReference type="EMBL" id="KAF3321234.1"/>
    </source>
</evidence>
<dbReference type="AlphaFoldDB" id="A0A833QF30"/>
<gene>
    <name evidence="1" type="ORF">FCM35_KLT14487</name>
</gene>
<protein>
    <submittedName>
        <fullName evidence="1">Ras-related protein RGP1</fullName>
    </submittedName>
</protein>
<comment type="caution">
    <text evidence="1">The sequence shown here is derived from an EMBL/GenBank/DDBJ whole genome shotgun (WGS) entry which is preliminary data.</text>
</comment>
<accession>A0A833QF30</accession>
<proteinExistence type="predicted"/>
<keyword evidence="2" id="KW-1185">Reference proteome</keyword>
<evidence type="ECO:0000313" key="2">
    <source>
        <dbReference type="Proteomes" id="UP000623129"/>
    </source>
</evidence>
<dbReference type="Proteomes" id="UP000623129">
    <property type="component" value="Unassembled WGS sequence"/>
</dbReference>
<organism evidence="1 2">
    <name type="scientific">Carex littledalei</name>
    <dbReference type="NCBI Taxonomy" id="544730"/>
    <lineage>
        <taxon>Eukaryota</taxon>
        <taxon>Viridiplantae</taxon>
        <taxon>Streptophyta</taxon>
        <taxon>Embryophyta</taxon>
        <taxon>Tracheophyta</taxon>
        <taxon>Spermatophyta</taxon>
        <taxon>Magnoliopsida</taxon>
        <taxon>Liliopsida</taxon>
        <taxon>Poales</taxon>
        <taxon>Cyperaceae</taxon>
        <taxon>Cyperoideae</taxon>
        <taxon>Cariceae</taxon>
        <taxon>Carex</taxon>
        <taxon>Carex subgen. Euthyceras</taxon>
    </lineage>
</organism>
<name>A0A833QF30_9POAL</name>
<sequence>MECRDEIVPDRSSLESIFQRCSLQVLSLQAPPTTLISDSFLSQLSCTPTVCQNAPCKLPQSGHEKGEKINYVFKVVLIGKSQILSRFGRDEFSLDSKGTIGVEFQT</sequence>
<reference evidence="1" key="1">
    <citation type="submission" date="2020-01" db="EMBL/GenBank/DDBJ databases">
        <title>Genome sequence of Kobresia littledalei, the first chromosome-level genome in the family Cyperaceae.</title>
        <authorList>
            <person name="Qu G."/>
        </authorList>
    </citation>
    <scope>NUCLEOTIDE SEQUENCE</scope>
    <source>
        <strain evidence="1">C.B.Clarke</strain>
        <tissue evidence="1">Leaf</tissue>
    </source>
</reference>